<sequence length="570" mass="63752">MLSEVDGQEPMNGSSRGVGNGTRSNDKAMAEALSRARKMPSEGAVNGSAQNGKSATHGRTYLGHDREEVTRILIQALSDMGYHSAAESVSRDSGYELENPTVAAFRTAVLEGSWSQAEGLLEGAAQGQSRQQSGNGLVLAPGADRNVMRIWLRQQKFLELLERRDTTRALQVLRSDLMPLCSEQHQKLHFLSGLLMCQSAEDMKAKANWDGAHGQSRQYLLSELSRCISPSVMLPEHRLAALLEHVKEDQIMHCLYHTDPAPPSLYSDHVCDRHHFPCEVFAELNKHGDELWQVLFSHDGTRLASCGLDKHVIIWDVASLEILVRIEAHQAGEITDITWSPDDRMIVSCSRDHSAKVWNTETGALVRKLDRFDEPVTSCVWTADSQFVITGTLDKEKSICQWDLEGNRIHTWTKKYRAASLDLSPDGQWLVAMDDLQSFHVYNFRTRELEYEWDLKSAPTSVSISQDSRFLLVNKSDGEAQLIDIVTRDVIQKYRGHAGGEYMIRSGFGGANESFVISGSEDGNVFIWHKWTGIPVQKLEAHQPRCNAVSWNPVDPCMFATCGDDAKIKM</sequence>
<feature type="compositionally biased region" description="Polar residues" evidence="4">
    <location>
        <begin position="11"/>
        <end position="23"/>
    </location>
</feature>
<proteinExistence type="predicted"/>
<dbReference type="PANTHER" id="PTHR22838">
    <property type="entry name" value="WD REPEAT PROTEIN 26-RELATED"/>
    <property type="match status" value="1"/>
</dbReference>
<dbReference type="SMART" id="SM00320">
    <property type="entry name" value="WD40"/>
    <property type="match status" value="7"/>
</dbReference>
<dbReference type="Gene3D" id="2.130.10.10">
    <property type="entry name" value="YVTN repeat-like/Quinoprotein amine dehydrogenase"/>
    <property type="match status" value="1"/>
</dbReference>
<evidence type="ECO:0000256" key="3">
    <source>
        <dbReference type="PROSITE-ProRule" id="PRU00221"/>
    </source>
</evidence>
<comment type="caution">
    <text evidence="6">The sequence shown here is derived from an EMBL/GenBank/DDBJ whole genome shotgun (WGS) entry which is preliminary data.</text>
</comment>
<dbReference type="InterPro" id="IPR019775">
    <property type="entry name" value="WD40_repeat_CS"/>
</dbReference>
<evidence type="ECO:0000313" key="6">
    <source>
        <dbReference type="EMBL" id="KAK0754555.1"/>
    </source>
</evidence>
<dbReference type="InterPro" id="IPR054080">
    <property type="entry name" value="TPR1-like_2nd"/>
</dbReference>
<reference evidence="6" key="1">
    <citation type="submission" date="2023-06" db="EMBL/GenBank/DDBJ databases">
        <title>Genome-scale phylogeny and comparative genomics of the fungal order Sordariales.</title>
        <authorList>
            <consortium name="Lawrence Berkeley National Laboratory"/>
            <person name="Hensen N."/>
            <person name="Bonometti L."/>
            <person name="Westerberg I."/>
            <person name="Brannstrom I.O."/>
            <person name="Guillou S."/>
            <person name="Cros-Aarteil S."/>
            <person name="Calhoun S."/>
            <person name="Haridas S."/>
            <person name="Kuo A."/>
            <person name="Mondo S."/>
            <person name="Pangilinan J."/>
            <person name="Riley R."/>
            <person name="LaButti K."/>
            <person name="Andreopoulos B."/>
            <person name="Lipzen A."/>
            <person name="Chen C."/>
            <person name="Yanf M."/>
            <person name="Daum C."/>
            <person name="Ng V."/>
            <person name="Clum A."/>
            <person name="Steindorff A."/>
            <person name="Ohm R."/>
            <person name="Martin F."/>
            <person name="Silar P."/>
            <person name="Natvig D."/>
            <person name="Lalanne C."/>
            <person name="Gautier V."/>
            <person name="Ament-velasquez S.L."/>
            <person name="Kruys A."/>
            <person name="Hutchinson M.I."/>
            <person name="Powell A.J."/>
            <person name="Barry K."/>
            <person name="Miller A.N."/>
            <person name="Grigoriev I.V."/>
            <person name="Debuchy R."/>
            <person name="Gladieux P."/>
            <person name="Thoren M.H."/>
            <person name="Johannesson H."/>
        </authorList>
    </citation>
    <scope>NUCLEOTIDE SEQUENCE</scope>
    <source>
        <strain evidence="6">SMH3187-1</strain>
    </source>
</reference>
<keyword evidence="1 3" id="KW-0853">WD repeat</keyword>
<evidence type="ECO:0000313" key="7">
    <source>
        <dbReference type="Proteomes" id="UP001172155"/>
    </source>
</evidence>
<dbReference type="PROSITE" id="PS00678">
    <property type="entry name" value="WD_REPEATS_1"/>
    <property type="match status" value="2"/>
</dbReference>
<feature type="repeat" description="WD" evidence="3">
    <location>
        <begin position="327"/>
        <end position="368"/>
    </location>
</feature>
<dbReference type="PROSITE" id="PS50294">
    <property type="entry name" value="WD_REPEATS_REGION"/>
    <property type="match status" value="2"/>
</dbReference>
<dbReference type="InterPro" id="IPR036322">
    <property type="entry name" value="WD40_repeat_dom_sf"/>
</dbReference>
<feature type="region of interest" description="Disordered" evidence="4">
    <location>
        <begin position="1"/>
        <end position="62"/>
    </location>
</feature>
<dbReference type="AlphaFoldDB" id="A0AA40FBD5"/>
<dbReference type="InterPro" id="IPR015943">
    <property type="entry name" value="WD40/YVTN_repeat-like_dom_sf"/>
</dbReference>
<dbReference type="EMBL" id="JAUKUD010000001">
    <property type="protein sequence ID" value="KAK0754555.1"/>
    <property type="molecule type" value="Genomic_DNA"/>
</dbReference>
<evidence type="ECO:0000256" key="2">
    <source>
        <dbReference type="ARBA" id="ARBA00022737"/>
    </source>
</evidence>
<dbReference type="InterPro" id="IPR051350">
    <property type="entry name" value="WD_repeat-ST_regulator"/>
</dbReference>
<gene>
    <name evidence="6" type="ORF">B0T18DRAFT_315682</name>
</gene>
<name>A0AA40FBD5_9PEZI</name>
<accession>A0AA40FBD5</accession>
<dbReference type="PANTHER" id="PTHR22838:SF0">
    <property type="entry name" value="WD REPEAT-CONTAINING PROTEIN 26"/>
    <property type="match status" value="1"/>
</dbReference>
<dbReference type="CDD" id="cd00200">
    <property type="entry name" value="WD40"/>
    <property type="match status" value="1"/>
</dbReference>
<keyword evidence="7" id="KW-1185">Reference proteome</keyword>
<evidence type="ECO:0000259" key="5">
    <source>
        <dbReference type="Pfam" id="PF21889"/>
    </source>
</evidence>
<feature type="domain" description="TPR1-like CTLH-containing" evidence="5">
    <location>
        <begin position="105"/>
        <end position="231"/>
    </location>
</feature>
<feature type="repeat" description="WD" evidence="3">
    <location>
        <begin position="284"/>
        <end position="325"/>
    </location>
</feature>
<dbReference type="Proteomes" id="UP001172155">
    <property type="component" value="Unassembled WGS sequence"/>
</dbReference>
<dbReference type="Pfam" id="PF00400">
    <property type="entry name" value="WD40"/>
    <property type="match status" value="5"/>
</dbReference>
<organism evidence="6 7">
    <name type="scientific">Schizothecium vesticola</name>
    <dbReference type="NCBI Taxonomy" id="314040"/>
    <lineage>
        <taxon>Eukaryota</taxon>
        <taxon>Fungi</taxon>
        <taxon>Dikarya</taxon>
        <taxon>Ascomycota</taxon>
        <taxon>Pezizomycotina</taxon>
        <taxon>Sordariomycetes</taxon>
        <taxon>Sordariomycetidae</taxon>
        <taxon>Sordariales</taxon>
        <taxon>Schizotheciaceae</taxon>
        <taxon>Schizothecium</taxon>
    </lineage>
</organism>
<evidence type="ECO:0000256" key="4">
    <source>
        <dbReference type="SAM" id="MobiDB-lite"/>
    </source>
</evidence>
<dbReference type="SUPFAM" id="SSF50978">
    <property type="entry name" value="WD40 repeat-like"/>
    <property type="match status" value="1"/>
</dbReference>
<protein>
    <submittedName>
        <fullName evidence="6">WD domain-containing protein</fullName>
    </submittedName>
</protein>
<keyword evidence="2" id="KW-0677">Repeat</keyword>
<dbReference type="GO" id="GO:0043161">
    <property type="term" value="P:proteasome-mediated ubiquitin-dependent protein catabolic process"/>
    <property type="evidence" value="ECO:0007669"/>
    <property type="project" value="TreeGrafter"/>
</dbReference>
<dbReference type="PROSITE" id="PS50082">
    <property type="entry name" value="WD_REPEATS_2"/>
    <property type="match status" value="2"/>
</dbReference>
<dbReference type="Pfam" id="PF21889">
    <property type="entry name" value="TPR1-like_2nd"/>
    <property type="match status" value="1"/>
</dbReference>
<dbReference type="GO" id="GO:0034657">
    <property type="term" value="C:GID complex"/>
    <property type="evidence" value="ECO:0007669"/>
    <property type="project" value="TreeGrafter"/>
</dbReference>
<evidence type="ECO:0000256" key="1">
    <source>
        <dbReference type="ARBA" id="ARBA00022574"/>
    </source>
</evidence>
<dbReference type="Pfam" id="PF23627">
    <property type="entry name" value="LisH_WDR26"/>
    <property type="match status" value="1"/>
</dbReference>
<dbReference type="InterPro" id="IPR001680">
    <property type="entry name" value="WD40_rpt"/>
</dbReference>